<dbReference type="AlphaFoldDB" id="A0A4U5UWE9"/>
<evidence type="ECO:0000259" key="2">
    <source>
        <dbReference type="Pfam" id="PF05699"/>
    </source>
</evidence>
<evidence type="ECO:0000259" key="3">
    <source>
        <dbReference type="Pfam" id="PF14291"/>
    </source>
</evidence>
<feature type="compositionally biased region" description="Basic and acidic residues" evidence="1">
    <location>
        <begin position="1"/>
        <end position="17"/>
    </location>
</feature>
<dbReference type="Pfam" id="PF05699">
    <property type="entry name" value="Dimer_Tnp_hAT"/>
    <property type="match status" value="1"/>
</dbReference>
<gene>
    <name evidence="4" type="ORF">D9C73_013119</name>
</gene>
<evidence type="ECO:0000313" key="5">
    <source>
        <dbReference type="Proteomes" id="UP000298787"/>
    </source>
</evidence>
<dbReference type="STRING" id="240159.A0A4U5UWE9"/>
<reference evidence="4 5" key="1">
    <citation type="submission" date="2019-01" db="EMBL/GenBank/DDBJ databases">
        <title>Genome Assembly of Collichthys lucidus.</title>
        <authorList>
            <person name="Cai M."/>
            <person name="Xiao S."/>
        </authorList>
    </citation>
    <scope>NUCLEOTIDE SEQUENCE [LARGE SCALE GENOMIC DNA]</scope>
    <source>
        <strain evidence="4">JT15FE1705JMU</strain>
        <tissue evidence="4">Muscle</tissue>
    </source>
</reference>
<feature type="domain" description="HAT C-terminal dimerisation" evidence="2">
    <location>
        <begin position="607"/>
        <end position="636"/>
    </location>
</feature>
<feature type="domain" description="DUF4371" evidence="3">
    <location>
        <begin position="41"/>
        <end position="263"/>
    </location>
</feature>
<keyword evidence="5" id="KW-1185">Reference proteome</keyword>
<protein>
    <submittedName>
        <fullName evidence="4">Zinc finger MYM-type protein 1</fullName>
    </submittedName>
</protein>
<evidence type="ECO:0000313" key="4">
    <source>
        <dbReference type="EMBL" id="TKS78055.1"/>
    </source>
</evidence>
<evidence type="ECO:0000256" key="1">
    <source>
        <dbReference type="SAM" id="MobiDB-lite"/>
    </source>
</evidence>
<dbReference type="InterPro" id="IPR025398">
    <property type="entry name" value="DUF4371"/>
</dbReference>
<dbReference type="SUPFAM" id="SSF53098">
    <property type="entry name" value="Ribonuclease H-like"/>
    <property type="match status" value="1"/>
</dbReference>
<dbReference type="PANTHER" id="PTHR45749:SF37">
    <property type="entry name" value="OS05G0311600 PROTEIN"/>
    <property type="match status" value="1"/>
</dbReference>
<feature type="region of interest" description="Disordered" evidence="1">
    <location>
        <begin position="463"/>
        <end position="488"/>
    </location>
</feature>
<dbReference type="Pfam" id="PF14291">
    <property type="entry name" value="DUF4371"/>
    <property type="match status" value="1"/>
</dbReference>
<name>A0A4U5UWE9_COLLU</name>
<feature type="region of interest" description="Disordered" evidence="1">
    <location>
        <begin position="1"/>
        <end position="30"/>
    </location>
</feature>
<dbReference type="EMBL" id="CM014088">
    <property type="protein sequence ID" value="TKS78055.1"/>
    <property type="molecule type" value="Genomic_DNA"/>
</dbReference>
<dbReference type="InterPro" id="IPR008906">
    <property type="entry name" value="HATC_C_dom"/>
</dbReference>
<sequence>MDDRGSKKRKGGAEKIRVKMRKRAAQTNSSVEESWRKGISDWKKLSTKLEKHANSLAHQNCMVKWDNFKQSSCGSIAAKLSDSHNATVEKNRSYLCKVVDIVRLLSSLGLPFRGHREANNSESRGNYLEVCTFFSKYDSDFQSMQSNYFNATSPDFQNEIIEICANLVRTEIAEKVQDTGFFAVIADEARSSKTEQLSLCLRYTEQFEIKERFLCFIDCSASRNAAGLVDAMNTGLEMCGLKNIPIVAQSYDGASVMSGQVSGVQQRIKEMHPYATYIHCLAHKLNLVLVDCCTVNRSVKTFLNVIGKLYSVFAERSNHHRFIEVQKSLNMKPTEIAQPSETRWACKWCSLHAVKTHYAAITQCLREMRDDGEKWSVEATGLYEHMARLSFITCLIVLEDILRVIHVTHKALQSSNLTLSEAAVLTENLKAHFVSQRQDDKWDDVWGLVKQFCRDNNISVSEDVNIQRQTPAGPEPVPPKRKRATQPPTALDSFLITTTLGHREETAVNAVQMSQSESHGFQQHLYFPVLDTIIGELDRRFTGEAVKLAQACAAVLRCDKNGIEPLIQKYAQPLKINHSLVGAEMDLVKASTVGDVTREHLQKTVTKAIYPNLYKMLQLALTLPVGSATSERSFSAM</sequence>
<accession>A0A4U5UWE9</accession>
<dbReference type="GO" id="GO:0046983">
    <property type="term" value="F:protein dimerization activity"/>
    <property type="evidence" value="ECO:0007669"/>
    <property type="project" value="InterPro"/>
</dbReference>
<organism evidence="4 5">
    <name type="scientific">Collichthys lucidus</name>
    <name type="common">Big head croaker</name>
    <name type="synonym">Sciaena lucida</name>
    <dbReference type="NCBI Taxonomy" id="240159"/>
    <lineage>
        <taxon>Eukaryota</taxon>
        <taxon>Metazoa</taxon>
        <taxon>Chordata</taxon>
        <taxon>Craniata</taxon>
        <taxon>Vertebrata</taxon>
        <taxon>Euteleostomi</taxon>
        <taxon>Actinopterygii</taxon>
        <taxon>Neopterygii</taxon>
        <taxon>Teleostei</taxon>
        <taxon>Neoteleostei</taxon>
        <taxon>Acanthomorphata</taxon>
        <taxon>Eupercaria</taxon>
        <taxon>Sciaenidae</taxon>
        <taxon>Collichthys</taxon>
    </lineage>
</organism>
<dbReference type="InterPro" id="IPR012337">
    <property type="entry name" value="RNaseH-like_sf"/>
</dbReference>
<dbReference type="Proteomes" id="UP000298787">
    <property type="component" value="Chromosome 11"/>
</dbReference>
<dbReference type="PANTHER" id="PTHR45749">
    <property type="match status" value="1"/>
</dbReference>
<proteinExistence type="predicted"/>